<feature type="domain" description="CBS" evidence="8">
    <location>
        <begin position="240"/>
        <end position="293"/>
    </location>
</feature>
<sequence length="371" mass="39561">MEAMLRFSFPVGRFMGVDLRIHISFAVLLALAVGYSIAATGSPLRGFGLWLALVFAVVVREAARAIVAAYTGMHLRALFLLPVGGVMAMAPREDGAPGPTQAIVMAAPLANFGMGLLLLGLSYSIDPHVPLLAQPWISIGHILRSFVWTQFAMGAVNLLPTAALPTTQILRSRTASANTAPAPQTARPPFGLGTALAIAMLVAGIVLMNLWIFLFGCLALFGAQMQARQTLNANDDTILVRDVMLTEFTLLSSSDTLQGALDRTLHSLQDVFPVVRGDRLVGSVSRQTIADHLQATGDSYLQGVMTRGLQLASPSEKLVVALRRAGAQGASEFIPVVEDGAILGILTPQSLSRAVQQMKLTRPTREAQERS</sequence>
<reference evidence="9 10" key="1">
    <citation type="submission" date="2011-11" db="EMBL/GenBank/DDBJ databases">
        <title>Complete sequence of Granulicella mallensis MP5ACTX8.</title>
        <authorList>
            <consortium name="US DOE Joint Genome Institute"/>
            <person name="Lucas S."/>
            <person name="Copeland A."/>
            <person name="Lapidus A."/>
            <person name="Cheng J.-F."/>
            <person name="Goodwin L."/>
            <person name="Pitluck S."/>
            <person name="Peters L."/>
            <person name="Lu M."/>
            <person name="Detter J.C."/>
            <person name="Han C."/>
            <person name="Tapia R."/>
            <person name="Land M."/>
            <person name="Hauser L."/>
            <person name="Kyrpides N."/>
            <person name="Ivanova N."/>
            <person name="Mikhailova N."/>
            <person name="Pagani I."/>
            <person name="Rawat S."/>
            <person name="Mannisto M."/>
            <person name="Haggblom M."/>
            <person name="Woyke T."/>
        </authorList>
    </citation>
    <scope>NUCLEOTIDE SEQUENCE [LARGE SCALE GENOMIC DNA]</scope>
    <source>
        <strain evidence="10">ATCC BAA-1857 / DSM 23137 / MP5ACTX8</strain>
    </source>
</reference>
<dbReference type="PANTHER" id="PTHR39188:SF3">
    <property type="entry name" value="STAGE IV SPORULATION PROTEIN FB"/>
    <property type="match status" value="1"/>
</dbReference>
<dbReference type="EMBL" id="CP003130">
    <property type="protein sequence ID" value="AEU35083.1"/>
    <property type="molecule type" value="Genomic_DNA"/>
</dbReference>
<evidence type="ECO:0000256" key="5">
    <source>
        <dbReference type="ARBA" id="ARBA00022833"/>
    </source>
</evidence>
<accession>G8NRX0</accession>
<dbReference type="Gene3D" id="3.10.580.10">
    <property type="entry name" value="CBS-domain"/>
    <property type="match status" value="1"/>
</dbReference>
<dbReference type="InterPro" id="IPR046342">
    <property type="entry name" value="CBS_dom_sf"/>
</dbReference>
<evidence type="ECO:0000256" key="4">
    <source>
        <dbReference type="ARBA" id="ARBA00022801"/>
    </source>
</evidence>
<keyword evidence="7" id="KW-0472">Membrane</keyword>
<evidence type="ECO:0000259" key="8">
    <source>
        <dbReference type="Pfam" id="PF00571"/>
    </source>
</evidence>
<dbReference type="Pfam" id="PF00571">
    <property type="entry name" value="CBS"/>
    <property type="match status" value="2"/>
</dbReference>
<feature type="domain" description="CBS" evidence="8">
    <location>
        <begin position="304"/>
        <end position="355"/>
    </location>
</feature>
<dbReference type="eggNOG" id="COG4109">
    <property type="taxonomic scope" value="Bacteria"/>
</dbReference>
<gene>
    <name evidence="9" type="ordered locus">AciX8_0734</name>
</gene>
<dbReference type="SUPFAM" id="SSF54631">
    <property type="entry name" value="CBS-domain pair"/>
    <property type="match status" value="1"/>
</dbReference>
<keyword evidence="4" id="KW-0378">Hydrolase</keyword>
<evidence type="ECO:0000256" key="3">
    <source>
        <dbReference type="ARBA" id="ARBA00022670"/>
    </source>
</evidence>
<comment type="cofactor">
    <cofactor evidence="1">
        <name>Zn(2+)</name>
        <dbReference type="ChEBI" id="CHEBI:29105"/>
    </cofactor>
</comment>
<evidence type="ECO:0000313" key="10">
    <source>
        <dbReference type="Proteomes" id="UP000007113"/>
    </source>
</evidence>
<dbReference type="GO" id="GO:0008237">
    <property type="term" value="F:metallopeptidase activity"/>
    <property type="evidence" value="ECO:0007669"/>
    <property type="project" value="UniProtKB-KW"/>
</dbReference>
<dbReference type="OrthoDB" id="9800627at2"/>
<keyword evidence="6" id="KW-0482">Metalloprotease</keyword>
<dbReference type="AlphaFoldDB" id="G8NRX0"/>
<feature type="transmembrane region" description="Helical" evidence="7">
    <location>
        <begin position="75"/>
        <end position="91"/>
    </location>
</feature>
<keyword evidence="3" id="KW-0645">Protease</keyword>
<dbReference type="KEGG" id="gma:AciX8_0734"/>
<proteinExistence type="inferred from homology"/>
<protein>
    <submittedName>
        <fullName evidence="9">CBS domain containing protein</fullName>
    </submittedName>
</protein>
<feature type="transmembrane region" description="Helical" evidence="7">
    <location>
        <begin position="146"/>
        <end position="170"/>
    </location>
</feature>
<feature type="transmembrane region" description="Helical" evidence="7">
    <location>
        <begin position="190"/>
        <end position="221"/>
    </location>
</feature>
<dbReference type="GO" id="GO:0006508">
    <property type="term" value="P:proteolysis"/>
    <property type="evidence" value="ECO:0007669"/>
    <property type="project" value="UniProtKB-KW"/>
</dbReference>
<keyword evidence="7" id="KW-0812">Transmembrane</keyword>
<name>G8NRX0_GRAMM</name>
<dbReference type="InterPro" id="IPR000644">
    <property type="entry name" value="CBS_dom"/>
</dbReference>
<dbReference type="PANTHER" id="PTHR39188">
    <property type="entry name" value="MEMBRANE-ASSOCIATED ZINC METALLOPROTEASE M50B"/>
    <property type="match status" value="1"/>
</dbReference>
<evidence type="ECO:0000256" key="7">
    <source>
        <dbReference type="SAM" id="Phobius"/>
    </source>
</evidence>
<keyword evidence="5" id="KW-0862">Zinc</keyword>
<dbReference type="STRING" id="682795.AciX8_0734"/>
<feature type="transmembrane region" description="Helical" evidence="7">
    <location>
        <begin position="21"/>
        <end position="38"/>
    </location>
</feature>
<feature type="transmembrane region" description="Helical" evidence="7">
    <location>
        <begin position="44"/>
        <end position="63"/>
    </location>
</feature>
<evidence type="ECO:0000256" key="6">
    <source>
        <dbReference type="ARBA" id="ARBA00023049"/>
    </source>
</evidence>
<dbReference type="Proteomes" id="UP000007113">
    <property type="component" value="Chromosome"/>
</dbReference>
<feature type="transmembrane region" description="Helical" evidence="7">
    <location>
        <begin position="103"/>
        <end position="125"/>
    </location>
</feature>
<keyword evidence="7" id="KW-1133">Transmembrane helix</keyword>
<keyword evidence="10" id="KW-1185">Reference proteome</keyword>
<evidence type="ECO:0000313" key="9">
    <source>
        <dbReference type="EMBL" id="AEU35083.1"/>
    </source>
</evidence>
<comment type="similarity">
    <text evidence="2">Belongs to the peptidase M50B family.</text>
</comment>
<organism evidence="9 10">
    <name type="scientific">Granulicella mallensis (strain ATCC BAA-1857 / DSM 23137 / MP5ACTX8)</name>
    <dbReference type="NCBI Taxonomy" id="682795"/>
    <lineage>
        <taxon>Bacteria</taxon>
        <taxon>Pseudomonadati</taxon>
        <taxon>Acidobacteriota</taxon>
        <taxon>Terriglobia</taxon>
        <taxon>Terriglobales</taxon>
        <taxon>Acidobacteriaceae</taxon>
        <taxon>Granulicella</taxon>
    </lineage>
</organism>
<evidence type="ECO:0000256" key="2">
    <source>
        <dbReference type="ARBA" id="ARBA00007931"/>
    </source>
</evidence>
<dbReference type="HOGENOM" id="CLU_037123_1_1_0"/>
<evidence type="ECO:0000256" key="1">
    <source>
        <dbReference type="ARBA" id="ARBA00001947"/>
    </source>
</evidence>
<dbReference type="eggNOG" id="COG1994">
    <property type="taxonomic scope" value="Bacteria"/>
</dbReference>